<proteinExistence type="inferred from homology"/>
<reference evidence="7 8" key="1">
    <citation type="submission" date="2019-02" db="EMBL/GenBank/DDBJ databases">
        <title>Genomic Encyclopedia of Type Strains, Phase IV (KMG-IV): sequencing the most valuable type-strain genomes for metagenomic binning, comparative biology and taxonomic classification.</title>
        <authorList>
            <person name="Goeker M."/>
        </authorList>
    </citation>
    <scope>NUCLEOTIDE SEQUENCE [LARGE SCALE GENOMIC DNA]</scope>
    <source>
        <strain evidence="7 8">DSM 43045</strain>
    </source>
</reference>
<keyword evidence="3" id="KW-0119">Carbohydrate metabolism</keyword>
<dbReference type="InterPro" id="IPR002772">
    <property type="entry name" value="Glyco_hydro_3_C"/>
</dbReference>
<evidence type="ECO:0000256" key="5">
    <source>
        <dbReference type="SAM" id="MobiDB-lite"/>
    </source>
</evidence>
<dbReference type="SUPFAM" id="SSF51445">
    <property type="entry name" value="(Trans)glycosidases"/>
    <property type="match status" value="1"/>
</dbReference>
<evidence type="ECO:0000313" key="8">
    <source>
        <dbReference type="Proteomes" id="UP000293289"/>
    </source>
</evidence>
<sequence>MSPTTTATGAPDSNGSLAGTETIAPSTPLDPAAVAASLPLDEKVALLTGAATWTLRAIPEIGLRTMTVSDGPIGVRGTGDDGRPSAQLPAPSATAATWDVELQARLGALMASEARRKAVDVILAPVVNLQRSPVGGRHFECLSEDPFLTARLAVAFVRAIQEQGIAACVKHFVGNETETDRTEYLSRIDERTLREVYLAPFEAVVEAGVWTIMAAYNGLTRDGVAETATAHGPLLNGILKGEWGYDGIVVSDWLATKTAVEPALGGLDLVMPGPGGPWAEGLLAAVRDGRVPEAVIDDKVARIMRLAGRVGALSGLAGETLPYDMSGATDDPAGDEVVDLLTEAAARSTVVLRNEDALLPIHPAPRGRIALIGNNAVEPFTQGGGSAFVTPPHVSAPLDALRAAFPGAEVSLHRGGVTTVGAPLAVAELLTTPDGEPGIRIDLLDAHGTTVESMQLPDAASLWFPVHDDAVASARVMTDVSLEHAGRHVVELGPVGAHRIVVDGVLRSESEQRVGVEVVLNSSYSNPPSVETVIDVEAARAVRVDAEVQVIDGESYGRFVRLHFRYRAPGPSVDEELDEAVAAAAASEVAVVVVGTNPESESEGWDRPNLALPARQDELVRRVAAANPRTVVVVNAGAPVLLPWLEDVAAVLWWWLPGQEAGRSLAAVLSGAIEPSGRLPWTLPAREEDVPVPHGIPVDGVIDYVEGLDVGHRGWDRLGRTPAREFGFGLGYAEWEYRSLELVDGASGDEAGAAPLAIARVTIANVAARDGREVVQLYLSAADDDVRPIRWLAGFAVVDVCAGDTATVDIRLERRSFETWSTDAAGWTLPDGAYRVHVGRSSRDLRLETAYTIPG</sequence>
<evidence type="ECO:0000256" key="1">
    <source>
        <dbReference type="ARBA" id="ARBA00005336"/>
    </source>
</evidence>
<keyword evidence="2 4" id="KW-0378">Hydrolase</keyword>
<comment type="caution">
    <text evidence="7">The sequence shown here is derived from an EMBL/GenBank/DDBJ whole genome shotgun (WGS) entry which is preliminary data.</text>
</comment>
<name>A0A4Q7M8F4_9MICO</name>
<dbReference type="EMBL" id="SGWY01000004">
    <property type="protein sequence ID" value="RZS63423.1"/>
    <property type="molecule type" value="Genomic_DNA"/>
</dbReference>
<dbReference type="SUPFAM" id="SSF52279">
    <property type="entry name" value="Beta-D-glucan exohydrolase, C-terminal domain"/>
    <property type="match status" value="1"/>
</dbReference>
<dbReference type="RefSeq" id="WP_242609667.1">
    <property type="nucleotide sequence ID" value="NZ_SGWY01000004.1"/>
</dbReference>
<dbReference type="InterPro" id="IPR036962">
    <property type="entry name" value="Glyco_hydro_3_N_sf"/>
</dbReference>
<dbReference type="Pfam" id="PF01915">
    <property type="entry name" value="Glyco_hydro_3_C"/>
    <property type="match status" value="1"/>
</dbReference>
<keyword evidence="8" id="KW-1185">Reference proteome</keyword>
<dbReference type="PROSITE" id="PS00775">
    <property type="entry name" value="GLYCOSYL_HYDROL_F3"/>
    <property type="match status" value="1"/>
</dbReference>
<organism evidence="7 8">
    <name type="scientific">Agromyces ramosus</name>
    <dbReference type="NCBI Taxonomy" id="33879"/>
    <lineage>
        <taxon>Bacteria</taxon>
        <taxon>Bacillati</taxon>
        <taxon>Actinomycetota</taxon>
        <taxon>Actinomycetes</taxon>
        <taxon>Micrococcales</taxon>
        <taxon>Microbacteriaceae</taxon>
        <taxon>Agromyces</taxon>
    </lineage>
</organism>
<dbReference type="InterPro" id="IPR036881">
    <property type="entry name" value="Glyco_hydro_3_C_sf"/>
</dbReference>
<dbReference type="InterPro" id="IPR050288">
    <property type="entry name" value="Cellulose_deg_GH3"/>
</dbReference>
<protein>
    <submittedName>
        <fullName evidence="7">Beta-glucosidase</fullName>
    </submittedName>
</protein>
<dbReference type="Gene3D" id="2.60.120.260">
    <property type="entry name" value="Galactose-binding domain-like"/>
    <property type="match status" value="1"/>
</dbReference>
<dbReference type="Pfam" id="PF14310">
    <property type="entry name" value="Fn3-like"/>
    <property type="match status" value="1"/>
</dbReference>
<dbReference type="Pfam" id="PF00933">
    <property type="entry name" value="Glyco_hydro_3"/>
    <property type="match status" value="1"/>
</dbReference>
<feature type="region of interest" description="Disordered" evidence="5">
    <location>
        <begin position="1"/>
        <end position="25"/>
    </location>
</feature>
<dbReference type="AlphaFoldDB" id="A0A4Q7M8F4"/>
<evidence type="ECO:0000256" key="3">
    <source>
        <dbReference type="ARBA" id="ARBA00023277"/>
    </source>
</evidence>
<dbReference type="PRINTS" id="PR00133">
    <property type="entry name" value="GLHYDRLASE3"/>
</dbReference>
<dbReference type="InterPro" id="IPR019800">
    <property type="entry name" value="Glyco_hydro_3_AS"/>
</dbReference>
<dbReference type="InterPro" id="IPR013783">
    <property type="entry name" value="Ig-like_fold"/>
</dbReference>
<gene>
    <name evidence="7" type="ORF">EV187_3327</name>
</gene>
<dbReference type="InterPro" id="IPR017853">
    <property type="entry name" value="GH"/>
</dbReference>
<dbReference type="GO" id="GO:0004553">
    <property type="term" value="F:hydrolase activity, hydrolyzing O-glycosyl compounds"/>
    <property type="evidence" value="ECO:0007669"/>
    <property type="project" value="InterPro"/>
</dbReference>
<evidence type="ECO:0000256" key="2">
    <source>
        <dbReference type="ARBA" id="ARBA00022801"/>
    </source>
</evidence>
<dbReference type="SMART" id="SM01217">
    <property type="entry name" value="Fn3_like"/>
    <property type="match status" value="1"/>
</dbReference>
<accession>A0A4Q7M8F4</accession>
<dbReference type="Gene3D" id="3.40.50.1700">
    <property type="entry name" value="Glycoside hydrolase family 3 C-terminal domain"/>
    <property type="match status" value="1"/>
</dbReference>
<evidence type="ECO:0000313" key="7">
    <source>
        <dbReference type="EMBL" id="RZS63423.1"/>
    </source>
</evidence>
<keyword evidence="4" id="KW-0326">Glycosidase</keyword>
<dbReference type="InterPro" id="IPR001764">
    <property type="entry name" value="Glyco_hydro_3_N"/>
</dbReference>
<dbReference type="Gene3D" id="3.20.20.300">
    <property type="entry name" value="Glycoside hydrolase, family 3, N-terminal domain"/>
    <property type="match status" value="1"/>
</dbReference>
<dbReference type="Proteomes" id="UP000293289">
    <property type="component" value="Unassembled WGS sequence"/>
</dbReference>
<dbReference type="Gene3D" id="2.60.40.10">
    <property type="entry name" value="Immunoglobulins"/>
    <property type="match status" value="1"/>
</dbReference>
<evidence type="ECO:0000259" key="6">
    <source>
        <dbReference type="SMART" id="SM01217"/>
    </source>
</evidence>
<comment type="similarity">
    <text evidence="1 4">Belongs to the glycosyl hydrolase 3 family.</text>
</comment>
<dbReference type="GO" id="GO:0005975">
    <property type="term" value="P:carbohydrate metabolic process"/>
    <property type="evidence" value="ECO:0007669"/>
    <property type="project" value="InterPro"/>
</dbReference>
<dbReference type="InterPro" id="IPR026891">
    <property type="entry name" value="Fn3-like"/>
</dbReference>
<dbReference type="PANTHER" id="PTHR42715">
    <property type="entry name" value="BETA-GLUCOSIDASE"/>
    <property type="match status" value="1"/>
</dbReference>
<feature type="domain" description="Fibronectin type III-like" evidence="6">
    <location>
        <begin position="773"/>
        <end position="842"/>
    </location>
</feature>
<evidence type="ECO:0000256" key="4">
    <source>
        <dbReference type="RuleBase" id="RU361161"/>
    </source>
</evidence>
<dbReference type="PANTHER" id="PTHR42715:SF10">
    <property type="entry name" value="BETA-GLUCOSIDASE"/>
    <property type="match status" value="1"/>
</dbReference>